<feature type="region of interest" description="Disordered" evidence="5">
    <location>
        <begin position="312"/>
        <end position="332"/>
    </location>
</feature>
<keyword evidence="2" id="KW-0833">Ubl conjugation pathway</keyword>
<comment type="caution">
    <text evidence="8">The sequence shown here is derived from an EMBL/GenBank/DDBJ whole genome shotgun (WGS) entry which is preliminary data.</text>
</comment>
<dbReference type="AlphaFoldDB" id="A0A218VU69"/>
<protein>
    <recommendedName>
        <fullName evidence="10">BTB/POZ domain-containing protein At1g30440-like</fullName>
    </recommendedName>
</protein>
<dbReference type="InterPro" id="IPR027356">
    <property type="entry name" value="NPH3_dom"/>
</dbReference>
<feature type="domain" description="NPH3" evidence="7">
    <location>
        <begin position="265"/>
        <end position="558"/>
    </location>
</feature>
<comment type="pathway">
    <text evidence="1">Protein modification; protein ubiquitination.</text>
</comment>
<dbReference type="InterPro" id="IPR043454">
    <property type="entry name" value="NPH3/RPT2-like"/>
</dbReference>
<dbReference type="Pfam" id="PF00651">
    <property type="entry name" value="BTB"/>
    <property type="match status" value="1"/>
</dbReference>
<feature type="region of interest" description="Disordered" evidence="5">
    <location>
        <begin position="427"/>
        <end position="446"/>
    </location>
</feature>
<dbReference type="Pfam" id="PF03000">
    <property type="entry name" value="NPH3"/>
    <property type="match status" value="1"/>
</dbReference>
<dbReference type="PROSITE" id="PS50097">
    <property type="entry name" value="BTB"/>
    <property type="match status" value="1"/>
</dbReference>
<dbReference type="Proteomes" id="UP000197138">
    <property type="component" value="Unassembled WGS sequence"/>
</dbReference>
<evidence type="ECO:0000259" key="7">
    <source>
        <dbReference type="PROSITE" id="PS51649"/>
    </source>
</evidence>
<accession>A0A218VU69</accession>
<evidence type="ECO:0000256" key="3">
    <source>
        <dbReference type="PROSITE-ProRule" id="PRU00982"/>
    </source>
</evidence>
<name>A0A218VU69_PUNGR</name>
<dbReference type="EMBL" id="MTKT01005880">
    <property type="protein sequence ID" value="OWM63829.1"/>
    <property type="molecule type" value="Genomic_DNA"/>
</dbReference>
<dbReference type="UniPathway" id="UPA00143"/>
<dbReference type="PROSITE" id="PS51649">
    <property type="entry name" value="NPH3"/>
    <property type="match status" value="1"/>
</dbReference>
<comment type="similarity">
    <text evidence="3">Belongs to the NPH3 family.</text>
</comment>
<feature type="domain" description="BTB" evidence="6">
    <location>
        <begin position="69"/>
        <end position="147"/>
    </location>
</feature>
<evidence type="ECO:0000313" key="8">
    <source>
        <dbReference type="EMBL" id="OWM63829.1"/>
    </source>
</evidence>
<gene>
    <name evidence="8" type="ORF">CDL15_Pgr006091</name>
</gene>
<organism evidence="8 9">
    <name type="scientific">Punica granatum</name>
    <name type="common">Pomegranate</name>
    <dbReference type="NCBI Taxonomy" id="22663"/>
    <lineage>
        <taxon>Eukaryota</taxon>
        <taxon>Viridiplantae</taxon>
        <taxon>Streptophyta</taxon>
        <taxon>Embryophyta</taxon>
        <taxon>Tracheophyta</taxon>
        <taxon>Spermatophyta</taxon>
        <taxon>Magnoliopsida</taxon>
        <taxon>eudicotyledons</taxon>
        <taxon>Gunneridae</taxon>
        <taxon>Pentapetalae</taxon>
        <taxon>rosids</taxon>
        <taxon>malvids</taxon>
        <taxon>Myrtales</taxon>
        <taxon>Lythraceae</taxon>
        <taxon>Punica</taxon>
    </lineage>
</organism>
<dbReference type="Gene3D" id="3.30.710.10">
    <property type="entry name" value="Potassium Channel Kv1.1, Chain A"/>
    <property type="match status" value="1"/>
</dbReference>
<evidence type="ECO:0000259" key="6">
    <source>
        <dbReference type="PROSITE" id="PS50097"/>
    </source>
</evidence>
<feature type="compositionally biased region" description="Basic and acidic residues" evidence="5">
    <location>
        <begin position="682"/>
        <end position="717"/>
    </location>
</feature>
<evidence type="ECO:0008006" key="10">
    <source>
        <dbReference type="Google" id="ProtNLM"/>
    </source>
</evidence>
<dbReference type="GO" id="GO:0016567">
    <property type="term" value="P:protein ubiquitination"/>
    <property type="evidence" value="ECO:0007669"/>
    <property type="project" value="UniProtKB-UniPathway"/>
</dbReference>
<evidence type="ECO:0000256" key="5">
    <source>
        <dbReference type="SAM" id="MobiDB-lite"/>
    </source>
</evidence>
<dbReference type="InterPro" id="IPR041048">
    <property type="entry name" value="RuvB-like_C"/>
</dbReference>
<evidence type="ECO:0000256" key="2">
    <source>
        <dbReference type="ARBA" id="ARBA00022786"/>
    </source>
</evidence>
<dbReference type="SUPFAM" id="SSF54695">
    <property type="entry name" value="POZ domain"/>
    <property type="match status" value="1"/>
</dbReference>
<feature type="region of interest" description="Disordered" evidence="5">
    <location>
        <begin position="671"/>
        <end position="717"/>
    </location>
</feature>
<proteinExistence type="inferred from homology"/>
<dbReference type="InterPro" id="IPR011333">
    <property type="entry name" value="SKP1/BTB/POZ_sf"/>
</dbReference>
<feature type="coiled-coil region" evidence="4">
    <location>
        <begin position="606"/>
        <end position="633"/>
    </location>
</feature>
<dbReference type="Pfam" id="PF17856">
    <property type="entry name" value="TIP49_C"/>
    <property type="match status" value="1"/>
</dbReference>
<dbReference type="InterPro" id="IPR000210">
    <property type="entry name" value="BTB/POZ_dom"/>
</dbReference>
<keyword evidence="4" id="KW-0175">Coiled coil</keyword>
<dbReference type="Gene3D" id="1.10.8.60">
    <property type="match status" value="1"/>
</dbReference>
<feature type="compositionally biased region" description="Polar residues" evidence="5">
    <location>
        <begin position="427"/>
        <end position="439"/>
    </location>
</feature>
<reference evidence="9" key="1">
    <citation type="journal article" date="2017" name="Plant J.">
        <title>The pomegranate (Punica granatum L.) genome and the genomics of punicalagin biosynthesis.</title>
        <authorList>
            <person name="Qin G."/>
            <person name="Xu C."/>
            <person name="Ming R."/>
            <person name="Tang H."/>
            <person name="Guyot R."/>
            <person name="Kramer E.M."/>
            <person name="Hu Y."/>
            <person name="Yi X."/>
            <person name="Qi Y."/>
            <person name="Xu X."/>
            <person name="Gao Z."/>
            <person name="Pan H."/>
            <person name="Jian J."/>
            <person name="Tian Y."/>
            <person name="Yue Z."/>
            <person name="Xu Y."/>
        </authorList>
    </citation>
    <scope>NUCLEOTIDE SEQUENCE [LARGE SCALE GENOMIC DNA]</scope>
    <source>
        <strain evidence="9">cv. Dabenzi</strain>
    </source>
</reference>
<sequence length="717" mass="79165">MVDEESLAYLGEIGHKISLRHAVQLLSPASVMAKMNGRDNICKADVEEVTTLYLDTKTFERFCTTGLPSDVVVEVGQMSFHLHKAFPMQFPLLSRSGLMEKLISEASASLEKQDQKCVINLSDIPAGPRTFELIAKFCYGVKLELTASNVVPLRCAAEHLIMSEEYGEGNLIAKTETFLNQTVVKSWRDSLRALQSCGDEDILPYADELNITDRCIMSLAAKALTDPNIFGWPVVELGGPPQSPGGSVLWNGISTGARPMNLSSGWWYEDVSGLSLPIYKRLILAMESRGIRPEVITGSLVSYTRQYLPGLNRHQDSTNLKSDHRPGLSPSLPEEAQKALLEEIGQLLPMQKGLILIPTKFLFGLLRTAIILRASSSCTSNLEKRIGAQLDQATLEDLLIPTFSYSTETLYDVDCMQRILEHFLASNQTTGGPQTSPSSGDEDHLIGSPASLTPVTKVAKLVDGYLAEVASDVNLKLPKFQALAAAIPEHARPYDDGLYRAIDIYLKSHPWLSESEREQLCRLMDCQKLSIEACTHAAQNERLPLRIIVQVLFFEQLQLRTSIAGCLLVSDNLDQSRPLRSGPIPGATEGGWATAVRENQVLRVGMDSMKMRVAELEKECESMKQEIEKLGRVKNDNNTSSGMGIGGRTWGNVTRKFGFKMKSQMCSAEEEFASEQQGKGKGQVEKVKAGKGQVEKIKEGNGGRDQQNKRLSLERER</sequence>
<feature type="compositionally biased region" description="Basic and acidic residues" evidence="5">
    <location>
        <begin position="313"/>
        <end position="326"/>
    </location>
</feature>
<evidence type="ECO:0000256" key="1">
    <source>
        <dbReference type="ARBA" id="ARBA00004906"/>
    </source>
</evidence>
<evidence type="ECO:0000256" key="4">
    <source>
        <dbReference type="SAM" id="Coils"/>
    </source>
</evidence>
<dbReference type="PANTHER" id="PTHR32370">
    <property type="entry name" value="OS12G0117600 PROTEIN"/>
    <property type="match status" value="1"/>
</dbReference>
<evidence type="ECO:0000313" key="9">
    <source>
        <dbReference type="Proteomes" id="UP000197138"/>
    </source>
</evidence>